<evidence type="ECO:0000259" key="1">
    <source>
        <dbReference type="PROSITE" id="PS50234"/>
    </source>
</evidence>
<dbReference type="InterPro" id="IPR002035">
    <property type="entry name" value="VWF_A"/>
</dbReference>
<dbReference type="SMART" id="SM00327">
    <property type="entry name" value="VWA"/>
    <property type="match status" value="1"/>
</dbReference>
<evidence type="ECO:0000313" key="2">
    <source>
        <dbReference type="EMBL" id="MBB6512834.1"/>
    </source>
</evidence>
<dbReference type="SUPFAM" id="SSF53300">
    <property type="entry name" value="vWA-like"/>
    <property type="match status" value="1"/>
</dbReference>
<dbReference type="EMBL" id="JACHON010000005">
    <property type="protein sequence ID" value="MBB6512834.1"/>
    <property type="molecule type" value="Genomic_DNA"/>
</dbReference>
<name>A0A841RPH5_9BACI</name>
<organism evidence="2 3">
    <name type="scientific">Gracilibacillus halotolerans</name>
    <dbReference type="NCBI Taxonomy" id="74386"/>
    <lineage>
        <taxon>Bacteria</taxon>
        <taxon>Bacillati</taxon>
        <taxon>Bacillota</taxon>
        <taxon>Bacilli</taxon>
        <taxon>Bacillales</taxon>
        <taxon>Bacillaceae</taxon>
        <taxon>Gracilibacillus</taxon>
    </lineage>
</organism>
<feature type="domain" description="VWFA" evidence="1">
    <location>
        <begin position="21"/>
        <end position="233"/>
    </location>
</feature>
<evidence type="ECO:0000313" key="3">
    <source>
        <dbReference type="Proteomes" id="UP000572212"/>
    </source>
</evidence>
<keyword evidence="3" id="KW-1185">Reference proteome</keyword>
<accession>A0A841RPH5</accession>
<gene>
    <name evidence="2" type="ORF">GGQ92_001623</name>
</gene>
<reference evidence="2 3" key="1">
    <citation type="submission" date="2020-08" db="EMBL/GenBank/DDBJ databases">
        <title>Genomic Encyclopedia of Type Strains, Phase IV (KMG-IV): sequencing the most valuable type-strain genomes for metagenomic binning, comparative biology and taxonomic classification.</title>
        <authorList>
            <person name="Goeker M."/>
        </authorList>
    </citation>
    <scope>NUCLEOTIDE SEQUENCE [LARGE SCALE GENOMIC DNA]</scope>
    <source>
        <strain evidence="2 3">DSM 11805</strain>
    </source>
</reference>
<proteinExistence type="predicted"/>
<dbReference type="RefSeq" id="WP_184246859.1">
    <property type="nucleotide sequence ID" value="NZ_BAAACU010000059.1"/>
</dbReference>
<dbReference type="AlphaFoldDB" id="A0A841RPH5"/>
<dbReference type="Pfam" id="PF00092">
    <property type="entry name" value="VWA"/>
    <property type="match status" value="1"/>
</dbReference>
<sequence>MEKNQLMRMEDLLDNPTPRIPICLCLDTSSSMLRIVGGETVNTGRTVFQDGKEWNIVEGGITALNELQDGVNHFYEAIADDEVARYGAEICVVTFDSSAKTLVDYSTIDIQPDPPKLKADGTTSMGEGVNLALDLLEERKNEYREAGVDYYQPWLVLMTDGEPNGAESELRRAINRTNELINNRKLTIFPIGIGPEADMDVLSKFSPKRAPLRLKGMNFKEFFEWLSQSVSTVSDSMPGETIKLDVDGIKSWGEI</sequence>
<dbReference type="Gene3D" id="3.40.50.410">
    <property type="entry name" value="von Willebrand factor, type A domain"/>
    <property type="match status" value="1"/>
</dbReference>
<dbReference type="PIRSF" id="PIRSF020634">
    <property type="entry name" value="TerY_vWA"/>
    <property type="match status" value="1"/>
</dbReference>
<dbReference type="PROSITE" id="PS50234">
    <property type="entry name" value="VWFA"/>
    <property type="match status" value="1"/>
</dbReference>
<dbReference type="InterPro" id="IPR036465">
    <property type="entry name" value="vWFA_dom_sf"/>
</dbReference>
<dbReference type="Proteomes" id="UP000572212">
    <property type="component" value="Unassembled WGS sequence"/>
</dbReference>
<comment type="caution">
    <text evidence="2">The sequence shown here is derived from an EMBL/GenBank/DDBJ whole genome shotgun (WGS) entry which is preliminary data.</text>
</comment>
<protein>
    <submittedName>
        <fullName evidence="2">Uncharacterized protein YegL</fullName>
    </submittedName>
</protein>
<dbReference type="InterPro" id="IPR011392">
    <property type="entry name" value="Tellurite-R_TerY"/>
</dbReference>